<protein>
    <submittedName>
        <fullName evidence="1">Uncharacterized protein</fullName>
    </submittedName>
</protein>
<evidence type="ECO:0000313" key="1">
    <source>
        <dbReference type="EMBL" id="MQL85594.1"/>
    </source>
</evidence>
<proteinExistence type="predicted"/>
<dbReference type="Proteomes" id="UP000652761">
    <property type="component" value="Unassembled WGS sequence"/>
</dbReference>
<gene>
    <name evidence="1" type="ORF">Taro_018117</name>
</gene>
<reference evidence="1" key="1">
    <citation type="submission" date="2017-07" db="EMBL/GenBank/DDBJ databases">
        <title>Taro Niue Genome Assembly and Annotation.</title>
        <authorList>
            <person name="Atibalentja N."/>
            <person name="Keating K."/>
            <person name="Fields C.J."/>
        </authorList>
    </citation>
    <scope>NUCLEOTIDE SEQUENCE</scope>
    <source>
        <strain evidence="1">Niue_2</strain>
        <tissue evidence="1">Leaf</tissue>
    </source>
</reference>
<sequence length="211" mass="24349">MAHWEMKFYCSRDCSSEQKFWRHNFYFLASSRNNLPLCRHCYLGLNDVSGNEDNRIPSNTHHDDQFCPPIFKTPNAELNCIDRLHSKYGIDLRTSLTDITQNHSVTSEQCRQSNYMFEDEGQTSTVENEPINSSTITQSNISVGDGSKINHGKYVIHSQGVLQPLARNDDIFTNTFEIDENNAHVRGRDLNLTEEADQYTTRYTLSLLLFK</sequence>
<dbReference type="EMBL" id="NMUH01000837">
    <property type="protein sequence ID" value="MQL85594.1"/>
    <property type="molecule type" value="Genomic_DNA"/>
</dbReference>
<organism evidence="1 2">
    <name type="scientific">Colocasia esculenta</name>
    <name type="common">Wild taro</name>
    <name type="synonym">Arum esculentum</name>
    <dbReference type="NCBI Taxonomy" id="4460"/>
    <lineage>
        <taxon>Eukaryota</taxon>
        <taxon>Viridiplantae</taxon>
        <taxon>Streptophyta</taxon>
        <taxon>Embryophyta</taxon>
        <taxon>Tracheophyta</taxon>
        <taxon>Spermatophyta</taxon>
        <taxon>Magnoliopsida</taxon>
        <taxon>Liliopsida</taxon>
        <taxon>Araceae</taxon>
        <taxon>Aroideae</taxon>
        <taxon>Colocasieae</taxon>
        <taxon>Colocasia</taxon>
    </lineage>
</organism>
<accession>A0A843UVB5</accession>
<evidence type="ECO:0000313" key="2">
    <source>
        <dbReference type="Proteomes" id="UP000652761"/>
    </source>
</evidence>
<keyword evidence="2" id="KW-1185">Reference proteome</keyword>
<comment type="caution">
    <text evidence="1">The sequence shown here is derived from an EMBL/GenBank/DDBJ whole genome shotgun (WGS) entry which is preliminary data.</text>
</comment>
<dbReference type="AlphaFoldDB" id="A0A843UVB5"/>
<name>A0A843UVB5_COLES</name>